<dbReference type="VEuPathDB" id="FungiDB:H310_05414"/>
<name>A0A024UBI6_9STRA</name>
<evidence type="ECO:0000256" key="1">
    <source>
        <dbReference type="ARBA" id="ARBA00002920"/>
    </source>
</evidence>
<evidence type="ECO:0000256" key="13">
    <source>
        <dbReference type="ARBA" id="ARBA00023136"/>
    </source>
</evidence>
<dbReference type="Proteomes" id="UP000285060">
    <property type="component" value="Unassembled WGS sequence"/>
</dbReference>
<evidence type="ECO:0000256" key="7">
    <source>
        <dbReference type="ARBA" id="ARBA00022553"/>
    </source>
</evidence>
<dbReference type="PANTHER" id="PTHR12868:SF0">
    <property type="entry name" value="NADH DEHYDROGENASE [UBIQUINONE] 1 BETA SUBCOMPLEX SUBUNIT 9"/>
    <property type="match status" value="1"/>
</dbReference>
<feature type="domain" description="Complex 1 LYR protein" evidence="16">
    <location>
        <begin position="27"/>
        <end position="84"/>
    </location>
</feature>
<reference evidence="18 19" key="2">
    <citation type="submission" date="2018-08" db="EMBL/GenBank/DDBJ databases">
        <title>Aphanomyces genome sequencing and annotation.</title>
        <authorList>
            <person name="Minardi D."/>
            <person name="Oidtmann B."/>
            <person name="Van Der Giezen M."/>
            <person name="Studholme D.J."/>
        </authorList>
    </citation>
    <scope>NUCLEOTIDE SEQUENCE [LARGE SCALE GENOMIC DNA]</scope>
    <source>
        <strain evidence="18 19">NJM0002</strain>
    </source>
</reference>
<dbReference type="EMBL" id="KI913960">
    <property type="protein sequence ID" value="ETW02973.1"/>
    <property type="molecule type" value="Genomic_DNA"/>
</dbReference>
<dbReference type="GO" id="GO:0005743">
    <property type="term" value="C:mitochondrial inner membrane"/>
    <property type="evidence" value="ECO:0007669"/>
    <property type="project" value="UniProtKB-SubCell"/>
</dbReference>
<dbReference type="RefSeq" id="XP_008868357.1">
    <property type="nucleotide sequence ID" value="XM_008870135.1"/>
</dbReference>
<evidence type="ECO:0000256" key="6">
    <source>
        <dbReference type="ARBA" id="ARBA00022448"/>
    </source>
</evidence>
<dbReference type="InterPro" id="IPR008011">
    <property type="entry name" value="Complex1_LYR_dom"/>
</dbReference>
<dbReference type="eggNOG" id="KOG3466">
    <property type="taxonomic scope" value="Eukaryota"/>
</dbReference>
<proteinExistence type="inferred from homology"/>
<keyword evidence="6" id="KW-0813">Transport</keyword>
<evidence type="ECO:0000256" key="12">
    <source>
        <dbReference type="ARBA" id="ARBA00023128"/>
    </source>
</evidence>
<sequence length="158" mass="17993">MTSNLNQAFLQAALSARGAAPTLTHKQQVTRLYKRSLKLLDSWVIDRRLWNEEATKIRGQFDDNKHTDLAVAQRLIREANAQLEKYTHPDPYVVVHMPGGSKFMRNPPLPLEVCFPDGIIPDDVEVSPVKAINIDTTPYREDELKETVLVDFTTKTSY</sequence>
<reference evidence="17" key="1">
    <citation type="submission" date="2013-12" db="EMBL/GenBank/DDBJ databases">
        <title>The Genome Sequence of Aphanomyces invadans NJM9701.</title>
        <authorList>
            <consortium name="The Broad Institute Genomics Platform"/>
            <person name="Russ C."/>
            <person name="Tyler B."/>
            <person name="van West P."/>
            <person name="Dieguez-Uribeondo J."/>
            <person name="Young S.K."/>
            <person name="Zeng Q."/>
            <person name="Gargeya S."/>
            <person name="Fitzgerald M."/>
            <person name="Abouelleil A."/>
            <person name="Alvarado L."/>
            <person name="Chapman S.B."/>
            <person name="Gainer-Dewar J."/>
            <person name="Goldberg J."/>
            <person name="Griggs A."/>
            <person name="Gujja S."/>
            <person name="Hansen M."/>
            <person name="Howarth C."/>
            <person name="Imamovic A."/>
            <person name="Ireland A."/>
            <person name="Larimer J."/>
            <person name="McCowan C."/>
            <person name="Murphy C."/>
            <person name="Pearson M."/>
            <person name="Poon T.W."/>
            <person name="Priest M."/>
            <person name="Roberts A."/>
            <person name="Saif S."/>
            <person name="Shea T."/>
            <person name="Sykes S."/>
            <person name="Wortman J."/>
            <person name="Nusbaum C."/>
            <person name="Birren B."/>
        </authorList>
    </citation>
    <scope>NUCLEOTIDE SEQUENCE [LARGE SCALE GENOMIC DNA]</scope>
    <source>
        <strain evidence="17">NJM9701</strain>
    </source>
</reference>
<evidence type="ECO:0000256" key="14">
    <source>
        <dbReference type="ARBA" id="ARBA00030192"/>
    </source>
</evidence>
<gene>
    <name evidence="18" type="ORF">DYB32_009857</name>
    <name evidence="17" type="ORF">H310_05414</name>
</gene>
<dbReference type="GO" id="GO:0006120">
    <property type="term" value="P:mitochondrial electron transport, NADH to ubiquinone"/>
    <property type="evidence" value="ECO:0007669"/>
    <property type="project" value="InterPro"/>
</dbReference>
<evidence type="ECO:0000256" key="11">
    <source>
        <dbReference type="ARBA" id="ARBA00022990"/>
    </source>
</evidence>
<protein>
    <recommendedName>
        <fullName evidence="5">NADH dehydrogenase [ubiquinone] 1 beta subcomplex subunit 9</fullName>
    </recommendedName>
    <alternativeName>
        <fullName evidence="14">Complex I-B22</fullName>
    </alternativeName>
    <alternativeName>
        <fullName evidence="15">NADH-ubiquinone oxidoreductase B22 subunit</fullName>
    </alternativeName>
</protein>
<comment type="similarity">
    <text evidence="3">Belongs to the complex I LYR family.</text>
</comment>
<evidence type="ECO:0000256" key="9">
    <source>
        <dbReference type="ARBA" id="ARBA00022792"/>
    </source>
</evidence>
<dbReference type="Pfam" id="PF05347">
    <property type="entry name" value="Complex1_LYR"/>
    <property type="match status" value="1"/>
</dbReference>
<evidence type="ECO:0000313" key="18">
    <source>
        <dbReference type="EMBL" id="RHY21270.1"/>
    </source>
</evidence>
<dbReference type="CDD" id="cd20263">
    <property type="entry name" value="Complex1_LYR_NDUFB9_LYRM3"/>
    <property type="match status" value="1"/>
</dbReference>
<dbReference type="GeneID" id="20082464"/>
<organism evidence="17">
    <name type="scientific">Aphanomyces invadans</name>
    <dbReference type="NCBI Taxonomy" id="157072"/>
    <lineage>
        <taxon>Eukaryota</taxon>
        <taxon>Sar</taxon>
        <taxon>Stramenopiles</taxon>
        <taxon>Oomycota</taxon>
        <taxon>Saprolegniomycetes</taxon>
        <taxon>Saprolegniales</taxon>
        <taxon>Verrucalvaceae</taxon>
        <taxon>Aphanomyces</taxon>
    </lineage>
</organism>
<keyword evidence="19" id="KW-1185">Reference proteome</keyword>
<dbReference type="STRING" id="157072.A0A024UBI6"/>
<evidence type="ECO:0000256" key="3">
    <source>
        <dbReference type="ARBA" id="ARBA00009508"/>
    </source>
</evidence>
<evidence type="ECO:0000256" key="4">
    <source>
        <dbReference type="ARBA" id="ARBA00011790"/>
    </source>
</evidence>
<keyword evidence="7" id="KW-0597">Phosphoprotein</keyword>
<evidence type="ECO:0000259" key="16">
    <source>
        <dbReference type="Pfam" id="PF05347"/>
    </source>
</evidence>
<keyword evidence="11" id="KW-0007">Acetylation</keyword>
<evidence type="ECO:0000313" key="17">
    <source>
        <dbReference type="EMBL" id="ETW02973.1"/>
    </source>
</evidence>
<evidence type="ECO:0000256" key="8">
    <source>
        <dbReference type="ARBA" id="ARBA00022660"/>
    </source>
</evidence>
<comment type="function">
    <text evidence="1">Accessory subunit of the mitochondrial membrane respiratory chain NADH dehydrogenase (Complex I), that is believed to be not involved in catalysis. Complex I functions in the transfer of electrons from NADH to the respiratory chain. The immediate electron acceptor for the enzyme is believed to be ubiquinone.</text>
</comment>
<dbReference type="InterPro" id="IPR045292">
    <property type="entry name" value="Complex1_LYR_NDUFB9_LYRM3"/>
</dbReference>
<evidence type="ECO:0000256" key="2">
    <source>
        <dbReference type="ARBA" id="ARBA00004443"/>
    </source>
</evidence>
<comment type="subunit">
    <text evidence="4">Mammalian complex I is composed of 45 different subunits.</text>
</comment>
<evidence type="ECO:0000313" key="19">
    <source>
        <dbReference type="Proteomes" id="UP000285060"/>
    </source>
</evidence>
<dbReference type="EMBL" id="QUSY01002428">
    <property type="protein sequence ID" value="RHY21270.1"/>
    <property type="molecule type" value="Genomic_DNA"/>
</dbReference>
<dbReference type="InterPro" id="IPR033034">
    <property type="entry name" value="NDUFB9"/>
</dbReference>
<dbReference type="OrthoDB" id="13598at2759"/>
<evidence type="ECO:0000256" key="5">
    <source>
        <dbReference type="ARBA" id="ARBA00018684"/>
    </source>
</evidence>
<comment type="subcellular location">
    <subcellularLocation>
        <location evidence="2">Mitochondrion inner membrane</location>
        <topology evidence="2">Peripheral membrane protein</topology>
        <orientation evidence="2">Matrix side</orientation>
    </subcellularLocation>
</comment>
<keyword evidence="8" id="KW-0679">Respiratory chain</keyword>
<keyword evidence="13" id="KW-0472">Membrane</keyword>
<evidence type="ECO:0000256" key="10">
    <source>
        <dbReference type="ARBA" id="ARBA00022982"/>
    </source>
</evidence>
<keyword evidence="12" id="KW-0496">Mitochondrion</keyword>
<evidence type="ECO:0000256" key="15">
    <source>
        <dbReference type="ARBA" id="ARBA00032528"/>
    </source>
</evidence>
<keyword evidence="10" id="KW-0249">Electron transport</keyword>
<accession>A0A024UBI6</accession>
<dbReference type="AlphaFoldDB" id="A0A024UBI6"/>
<dbReference type="PANTHER" id="PTHR12868">
    <property type="entry name" value="NADH-UBIQUINONE OXIDOREDUCTASE B22 SUBUNIT"/>
    <property type="match status" value="1"/>
</dbReference>
<keyword evidence="9" id="KW-0999">Mitochondrion inner membrane</keyword>